<evidence type="ECO:0000313" key="2">
    <source>
        <dbReference type="EMBL" id="PIK44427.1"/>
    </source>
</evidence>
<organism evidence="2 3">
    <name type="scientific">Stichopus japonicus</name>
    <name type="common">Sea cucumber</name>
    <dbReference type="NCBI Taxonomy" id="307972"/>
    <lineage>
        <taxon>Eukaryota</taxon>
        <taxon>Metazoa</taxon>
        <taxon>Echinodermata</taxon>
        <taxon>Eleutherozoa</taxon>
        <taxon>Echinozoa</taxon>
        <taxon>Holothuroidea</taxon>
        <taxon>Aspidochirotacea</taxon>
        <taxon>Aspidochirotida</taxon>
        <taxon>Stichopodidae</taxon>
        <taxon>Apostichopus</taxon>
    </lineage>
</organism>
<gene>
    <name evidence="2" type="ORF">BSL78_18704</name>
</gene>
<reference evidence="2 3" key="1">
    <citation type="journal article" date="2017" name="PLoS Biol.">
        <title>The sea cucumber genome provides insights into morphological evolution and visceral regeneration.</title>
        <authorList>
            <person name="Zhang X."/>
            <person name="Sun L."/>
            <person name="Yuan J."/>
            <person name="Sun Y."/>
            <person name="Gao Y."/>
            <person name="Zhang L."/>
            <person name="Li S."/>
            <person name="Dai H."/>
            <person name="Hamel J.F."/>
            <person name="Liu C."/>
            <person name="Yu Y."/>
            <person name="Liu S."/>
            <person name="Lin W."/>
            <person name="Guo K."/>
            <person name="Jin S."/>
            <person name="Xu P."/>
            <person name="Storey K.B."/>
            <person name="Huan P."/>
            <person name="Zhang T."/>
            <person name="Zhou Y."/>
            <person name="Zhang J."/>
            <person name="Lin C."/>
            <person name="Li X."/>
            <person name="Xing L."/>
            <person name="Huo D."/>
            <person name="Sun M."/>
            <person name="Wang L."/>
            <person name="Mercier A."/>
            <person name="Li F."/>
            <person name="Yang H."/>
            <person name="Xiang J."/>
        </authorList>
    </citation>
    <scope>NUCLEOTIDE SEQUENCE [LARGE SCALE GENOMIC DNA]</scope>
    <source>
        <strain evidence="2">Shaxun</strain>
        <tissue evidence="2">Muscle</tissue>
    </source>
</reference>
<keyword evidence="3" id="KW-1185">Reference proteome</keyword>
<name>A0A2G8K8W1_STIJA</name>
<feature type="region of interest" description="Disordered" evidence="1">
    <location>
        <begin position="1"/>
        <end position="51"/>
    </location>
</feature>
<dbReference type="AlphaFoldDB" id="A0A2G8K8W1"/>
<evidence type="ECO:0000256" key="1">
    <source>
        <dbReference type="SAM" id="MobiDB-lite"/>
    </source>
</evidence>
<dbReference type="EMBL" id="MRZV01000777">
    <property type="protein sequence ID" value="PIK44427.1"/>
    <property type="molecule type" value="Genomic_DNA"/>
</dbReference>
<accession>A0A2G8K8W1</accession>
<dbReference type="Proteomes" id="UP000230750">
    <property type="component" value="Unassembled WGS sequence"/>
</dbReference>
<evidence type="ECO:0000313" key="3">
    <source>
        <dbReference type="Proteomes" id="UP000230750"/>
    </source>
</evidence>
<feature type="compositionally biased region" description="Basic residues" evidence="1">
    <location>
        <begin position="36"/>
        <end position="51"/>
    </location>
</feature>
<sequence>MWCSNILLEPADPSSTEKKKRKKHDGSRSESESPERKHKKKKKKSTRNTKVRILKQAFDPMARFVFTSCEISLKFPTAMITIKLDLKLNFQVNVSQQSSR</sequence>
<feature type="compositionally biased region" description="Basic and acidic residues" evidence="1">
    <location>
        <begin position="26"/>
        <end position="35"/>
    </location>
</feature>
<proteinExistence type="predicted"/>
<comment type="caution">
    <text evidence="2">The sequence shown here is derived from an EMBL/GenBank/DDBJ whole genome shotgun (WGS) entry which is preliminary data.</text>
</comment>
<protein>
    <submittedName>
        <fullName evidence="2">Uncharacterized protein</fullName>
    </submittedName>
</protein>